<sequence length="422" mass="47925">MVLRLPLCLVELIFKWLDVNDVRQMAAVSVDVRSVCMSNPIWQSFVLARWSLFAATSERVIGHLSWLARYQELLRISRNWKTGNYHEIILSEHSGDINAVTCSNDLIISCSEDKTIRVWHIPTRKCLHILHHAGSISDIRIHNNELISSSRDGIIRIWSMKTGKEILCVRTTDHKMLEGWTADLRRIKCTSGRIFVGGWQGQILIWDRHTGAALYSLEVGSEQLQIEYLDAEGHYLAAAIANVVFIYDHTVLSEDFDIKKPKHTRTHPLLHQLNHIGVRCARMLSESSAQIVTIGAININVFSLISGQLLQSLRIHNDGFVSETIPNSPNLKIFEHFKLETPDDEAKSPDLKLVRVWRAFGKNLPESEAIKILVSNHNIKCSNNEVLVIVERNSLIIRDYVPFVRSPAPLPIVKRSGSCVIF</sequence>
<reference evidence="4" key="1">
    <citation type="submission" date="2018-10" db="EMBL/GenBank/DDBJ databases">
        <title>Hidden diversity of soil giant viruses.</title>
        <authorList>
            <person name="Schulz F."/>
            <person name="Alteio L."/>
            <person name="Goudeau D."/>
            <person name="Ryan E.M."/>
            <person name="Malmstrom R.R."/>
            <person name="Blanchard J."/>
            <person name="Woyke T."/>
        </authorList>
    </citation>
    <scope>NUCLEOTIDE SEQUENCE</scope>
    <source>
        <strain evidence="4">HAV1</strain>
    </source>
</reference>
<evidence type="ECO:0000313" key="4">
    <source>
        <dbReference type="EMBL" id="AYV81780.1"/>
    </source>
</evidence>
<proteinExistence type="predicted"/>
<protein>
    <recommendedName>
        <fullName evidence="3">F-box domain-containing protein</fullName>
    </recommendedName>
</protein>
<dbReference type="Pfam" id="PF00400">
    <property type="entry name" value="WD40"/>
    <property type="match status" value="2"/>
</dbReference>
<dbReference type="EMBL" id="MK072303">
    <property type="protein sequence ID" value="AYV81780.1"/>
    <property type="molecule type" value="Genomic_DNA"/>
</dbReference>
<dbReference type="InterPro" id="IPR036322">
    <property type="entry name" value="WD40_repeat_dom_sf"/>
</dbReference>
<dbReference type="InterPro" id="IPR015943">
    <property type="entry name" value="WD40/YVTN_repeat-like_dom_sf"/>
</dbReference>
<accession>A0A3G5A3M5</accession>
<dbReference type="PROSITE" id="PS50181">
    <property type="entry name" value="FBOX"/>
    <property type="match status" value="1"/>
</dbReference>
<dbReference type="Gene3D" id="2.130.10.10">
    <property type="entry name" value="YVTN repeat-like/Quinoprotein amine dehydrogenase"/>
    <property type="match status" value="1"/>
</dbReference>
<evidence type="ECO:0000256" key="2">
    <source>
        <dbReference type="ARBA" id="ARBA00022737"/>
    </source>
</evidence>
<dbReference type="PANTHER" id="PTHR22847">
    <property type="entry name" value="WD40 REPEAT PROTEIN"/>
    <property type="match status" value="1"/>
</dbReference>
<dbReference type="PROSITE" id="PS50082">
    <property type="entry name" value="WD_REPEATS_2"/>
    <property type="match status" value="2"/>
</dbReference>
<dbReference type="Gene3D" id="1.20.1280.50">
    <property type="match status" value="1"/>
</dbReference>
<evidence type="ECO:0000256" key="1">
    <source>
        <dbReference type="ARBA" id="ARBA00022574"/>
    </source>
</evidence>
<dbReference type="SUPFAM" id="SSF81383">
    <property type="entry name" value="F-box domain"/>
    <property type="match status" value="1"/>
</dbReference>
<name>A0A3G5A3M5_9VIRU</name>
<evidence type="ECO:0000259" key="3">
    <source>
        <dbReference type="PROSITE" id="PS50181"/>
    </source>
</evidence>
<dbReference type="SUPFAM" id="SSF50978">
    <property type="entry name" value="WD40 repeat-like"/>
    <property type="match status" value="1"/>
</dbReference>
<dbReference type="SMART" id="SM00320">
    <property type="entry name" value="WD40"/>
    <property type="match status" value="3"/>
</dbReference>
<dbReference type="InterPro" id="IPR001810">
    <property type="entry name" value="F-box_dom"/>
</dbReference>
<keyword evidence="2" id="KW-0677">Repeat</keyword>
<dbReference type="PROSITE" id="PS50294">
    <property type="entry name" value="WD_REPEATS_REGION"/>
    <property type="match status" value="2"/>
</dbReference>
<feature type="domain" description="F-box" evidence="3">
    <location>
        <begin position="1"/>
        <end position="45"/>
    </location>
</feature>
<dbReference type="InterPro" id="IPR001680">
    <property type="entry name" value="WD40_rpt"/>
</dbReference>
<dbReference type="InterPro" id="IPR036047">
    <property type="entry name" value="F-box-like_dom_sf"/>
</dbReference>
<gene>
    <name evidence="4" type="ORF">Harvfovirus61_3</name>
</gene>
<dbReference type="PANTHER" id="PTHR22847:SF637">
    <property type="entry name" value="WD REPEAT DOMAIN 5B"/>
    <property type="match status" value="1"/>
</dbReference>
<organism evidence="4">
    <name type="scientific">Harvfovirus sp</name>
    <dbReference type="NCBI Taxonomy" id="2487768"/>
    <lineage>
        <taxon>Viruses</taxon>
        <taxon>Varidnaviria</taxon>
        <taxon>Bamfordvirae</taxon>
        <taxon>Nucleocytoviricota</taxon>
        <taxon>Megaviricetes</taxon>
        <taxon>Imitervirales</taxon>
        <taxon>Mimiviridae</taxon>
        <taxon>Klosneuvirinae</taxon>
    </lineage>
</organism>
<keyword evidence="1" id="KW-0853">WD repeat</keyword>